<dbReference type="InterPro" id="IPR036465">
    <property type="entry name" value="vWFA_dom_sf"/>
</dbReference>
<dbReference type="Proteomes" id="UP001501337">
    <property type="component" value="Unassembled WGS sequence"/>
</dbReference>
<evidence type="ECO:0000313" key="3">
    <source>
        <dbReference type="EMBL" id="GAA3979366.1"/>
    </source>
</evidence>
<keyword evidence="4" id="KW-1185">Reference proteome</keyword>
<keyword evidence="1" id="KW-0812">Transmembrane</keyword>
<dbReference type="PROSITE" id="PS50234">
    <property type="entry name" value="VWFA"/>
    <property type="match status" value="1"/>
</dbReference>
<dbReference type="SMART" id="SM00327">
    <property type="entry name" value="VWA"/>
    <property type="match status" value="1"/>
</dbReference>
<dbReference type="InterPro" id="IPR033881">
    <property type="entry name" value="vWA_BatA_type"/>
</dbReference>
<evidence type="ECO:0000259" key="2">
    <source>
        <dbReference type="PROSITE" id="PS50234"/>
    </source>
</evidence>
<keyword evidence="1" id="KW-1133">Transmembrane helix</keyword>
<organism evidence="3 4">
    <name type="scientific">Allohahella marinimesophila</name>
    <dbReference type="NCBI Taxonomy" id="1054972"/>
    <lineage>
        <taxon>Bacteria</taxon>
        <taxon>Pseudomonadati</taxon>
        <taxon>Pseudomonadota</taxon>
        <taxon>Gammaproteobacteria</taxon>
        <taxon>Oceanospirillales</taxon>
        <taxon>Hahellaceae</taxon>
        <taxon>Allohahella</taxon>
    </lineage>
</organism>
<feature type="transmembrane region" description="Helical" evidence="1">
    <location>
        <begin position="327"/>
        <end position="350"/>
    </location>
</feature>
<dbReference type="SUPFAM" id="SSF53300">
    <property type="entry name" value="vWA-like"/>
    <property type="match status" value="1"/>
</dbReference>
<dbReference type="PANTHER" id="PTHR22550">
    <property type="entry name" value="SPORE GERMINATION PROTEIN"/>
    <property type="match status" value="1"/>
</dbReference>
<keyword evidence="1" id="KW-0472">Membrane</keyword>
<comment type="caution">
    <text evidence="3">The sequence shown here is derived from an EMBL/GenBank/DDBJ whole genome shotgun (WGS) entry which is preliminary data.</text>
</comment>
<dbReference type="CDD" id="cd01467">
    <property type="entry name" value="vWA_BatA_type"/>
    <property type="match status" value="1"/>
</dbReference>
<name>A0ABP7QDN5_9GAMM</name>
<dbReference type="InterPro" id="IPR002035">
    <property type="entry name" value="VWF_A"/>
</dbReference>
<feature type="domain" description="VWFA" evidence="2">
    <location>
        <begin position="114"/>
        <end position="308"/>
    </location>
</feature>
<dbReference type="Pfam" id="PF00092">
    <property type="entry name" value="VWA"/>
    <property type="match status" value="1"/>
</dbReference>
<accession>A0ABP7QDN5</accession>
<dbReference type="PANTHER" id="PTHR22550:SF18">
    <property type="entry name" value="VWFA DOMAIN-CONTAINING PROTEIN"/>
    <property type="match status" value="1"/>
</dbReference>
<protein>
    <submittedName>
        <fullName evidence="3">VWA domain-containing protein</fullName>
    </submittedName>
</protein>
<dbReference type="InterPro" id="IPR050768">
    <property type="entry name" value="UPF0353/GerABKA_families"/>
</dbReference>
<gene>
    <name evidence="3" type="ORF">GCM10022278_39860</name>
</gene>
<evidence type="ECO:0000256" key="1">
    <source>
        <dbReference type="SAM" id="Phobius"/>
    </source>
</evidence>
<dbReference type="Gene3D" id="3.40.50.410">
    <property type="entry name" value="von Willebrand factor, type A domain"/>
    <property type="match status" value="1"/>
</dbReference>
<sequence length="366" mass="40359">MDSILPLSDALQFAWPLALLLLPLPFVLQFLKGRAGSGPSGQSAAETSAAPALVMPQFAAVRQVMESRGFGQAQHRTPPWRLWLLAASWCMLCVALTRPQWQGEPVPLDTTARDMMLTVDISPSMQEPDMVLRGYQTDRLTALKQVVSDFLKQRDGDRVGLILFGAKPYIQAPLTFDLATVEQLLYESQIGLAGNATAIGDAIGLGIKRLRERPADARVMVLLTDGAELGSEVDPIKAAELAKEAGLRIYTIGLGADEAYRAGLFGRQRYNPSADLDESLLRYIAQSTGGEFYRARSTSELELVYEAINQLEPVVQDGRIFRPVTEYYWIALIVACLLLLIALLPVPAWLRMTFATIRKQRRAKAV</sequence>
<dbReference type="EMBL" id="BAABBO010000024">
    <property type="protein sequence ID" value="GAA3979366.1"/>
    <property type="molecule type" value="Genomic_DNA"/>
</dbReference>
<dbReference type="RefSeq" id="WP_344809737.1">
    <property type="nucleotide sequence ID" value="NZ_BAABBO010000024.1"/>
</dbReference>
<evidence type="ECO:0000313" key="4">
    <source>
        <dbReference type="Proteomes" id="UP001501337"/>
    </source>
</evidence>
<reference evidence="4" key="1">
    <citation type="journal article" date="2019" name="Int. J. Syst. Evol. Microbiol.">
        <title>The Global Catalogue of Microorganisms (GCM) 10K type strain sequencing project: providing services to taxonomists for standard genome sequencing and annotation.</title>
        <authorList>
            <consortium name="The Broad Institute Genomics Platform"/>
            <consortium name="The Broad Institute Genome Sequencing Center for Infectious Disease"/>
            <person name="Wu L."/>
            <person name="Ma J."/>
        </authorList>
    </citation>
    <scope>NUCLEOTIDE SEQUENCE [LARGE SCALE GENOMIC DNA]</scope>
    <source>
        <strain evidence="4">JCM 17555</strain>
    </source>
</reference>
<proteinExistence type="predicted"/>